<evidence type="ECO:0000259" key="1">
    <source>
        <dbReference type="Pfam" id="PF03235"/>
    </source>
</evidence>
<protein>
    <recommendedName>
        <fullName evidence="1">GmrSD restriction endonucleases N-terminal domain-containing protein</fullName>
    </recommendedName>
</protein>
<keyword evidence="3" id="KW-1185">Reference proteome</keyword>
<gene>
    <name evidence="2" type="ordered locus">Haur_5215</name>
</gene>
<sequence length="690" mass="79920">MNDTQSQTESLLDIVAGIKQRTIMLPEFQRDFRWELPQTYDLFDSLIRDIFIGTVIYGKPSFEMTLREIDTRPRKGKGANAPLVTHYYSAQQITTKSQTQNLRIVLDGQQRLTSLYRAITGEGNDSVFVILHEGIDLESVSQKSLEELVDRIAGEESRTAISVKLSLAYLSETDSSIEPEDQYQWFADTVYGRDVIQTADLDFQKKAERAYRRILTKLTDLFKQQKMVAFYLLDMSLDKFCLFFERSNSRGIQLNFTDILAAKLYHGFNLRAKIEEFESQAKIKVNREIIIRAIAYIVGSSRGRSPEIDKKYILETLNADDFNTYWDEVCRLYRECLGYLTNQHYILSQDWMPFENMVIPLMMFLRQIKSFDRMNEQQRSFLEFWYWASIFANRYSSASNATIIIDCKVLIQVAHGERIDNRSYFMRLRSLVTESLDLLSYTKKTSSIYRGILNLINYAAKGLRDWSNAQILDVSMRLEDHHIYPRGYITSKPELDIDHNEAEQLVDCVVNRTLIPKIKNITIGKKAPYTYLADLATQNSQLSLSLATHLLPKDFDSEPTWNTCFKLFLEERAQALFALIDKYVIEPLPDMIHQHAVVGEATEQPSEGRKPRFNDMVQAKKVVPGDQLYTKKYPQRRATVVDGETVEYDGVRYPINVWGEKVTGWSSINIYDSVILERTGKPLRSLREEG</sequence>
<dbReference type="AlphaFoldDB" id="A9B928"/>
<dbReference type="InParanoid" id="A9B928"/>
<feature type="domain" description="GmrSD restriction endonucleases N-terminal" evidence="1">
    <location>
        <begin position="13"/>
        <end position="264"/>
    </location>
</feature>
<dbReference type="PANTHER" id="PTHR37292:SF2">
    <property type="entry name" value="DUF262 DOMAIN-CONTAINING PROTEIN"/>
    <property type="match status" value="1"/>
</dbReference>
<organism evidence="2 3">
    <name type="scientific">Herpetosiphon aurantiacus (strain ATCC 23779 / DSM 785 / 114-95)</name>
    <dbReference type="NCBI Taxonomy" id="316274"/>
    <lineage>
        <taxon>Bacteria</taxon>
        <taxon>Bacillati</taxon>
        <taxon>Chloroflexota</taxon>
        <taxon>Chloroflexia</taxon>
        <taxon>Herpetosiphonales</taxon>
        <taxon>Herpetosiphonaceae</taxon>
        <taxon>Herpetosiphon</taxon>
    </lineage>
</organism>
<dbReference type="InterPro" id="IPR004919">
    <property type="entry name" value="GmrSD_N"/>
</dbReference>
<geneLocation type="plasmid" evidence="2 3">
    <name>pHAU01</name>
</geneLocation>
<name>A9B928_HERA2</name>
<dbReference type="BioCyc" id="HAUR316274:GHYA-5277-MONOMER"/>
<dbReference type="HOGENOM" id="CLU_021082_0_1_0"/>
<dbReference type="KEGG" id="hau:Haur_5215"/>
<dbReference type="EMBL" id="CP000876">
    <property type="protein sequence ID" value="ABX07842.1"/>
    <property type="molecule type" value="Genomic_DNA"/>
</dbReference>
<reference evidence="2 3" key="1">
    <citation type="journal article" date="2011" name="Stand. Genomic Sci.">
        <title>Complete genome sequence of the filamentous gliding predatory bacterium Herpetosiphon aurantiacus type strain (114-95(T)).</title>
        <authorList>
            <person name="Kiss H."/>
            <person name="Nett M."/>
            <person name="Domin N."/>
            <person name="Martin K."/>
            <person name="Maresca J.A."/>
            <person name="Copeland A."/>
            <person name="Lapidus A."/>
            <person name="Lucas S."/>
            <person name="Berry K.W."/>
            <person name="Glavina Del Rio T."/>
            <person name="Dalin E."/>
            <person name="Tice H."/>
            <person name="Pitluck S."/>
            <person name="Richardson P."/>
            <person name="Bruce D."/>
            <person name="Goodwin L."/>
            <person name="Han C."/>
            <person name="Detter J.C."/>
            <person name="Schmutz J."/>
            <person name="Brettin T."/>
            <person name="Land M."/>
            <person name="Hauser L."/>
            <person name="Kyrpides N.C."/>
            <person name="Ivanova N."/>
            <person name="Goker M."/>
            <person name="Woyke T."/>
            <person name="Klenk H.P."/>
            <person name="Bryant D.A."/>
        </authorList>
    </citation>
    <scope>NUCLEOTIDE SEQUENCE [LARGE SCALE GENOMIC DNA]</scope>
    <source>
        <strain evidence="3">ATCC 23779 / DSM 785 / 114-95</strain>
        <plasmid evidence="2">pHAU01</plasmid>
    </source>
</reference>
<accession>A9B928</accession>
<evidence type="ECO:0000313" key="3">
    <source>
        <dbReference type="Proteomes" id="UP000000787"/>
    </source>
</evidence>
<evidence type="ECO:0000313" key="2">
    <source>
        <dbReference type="EMBL" id="ABX07842.1"/>
    </source>
</evidence>
<dbReference type="Pfam" id="PF03235">
    <property type="entry name" value="GmrSD_N"/>
    <property type="match status" value="1"/>
</dbReference>
<keyword evidence="2" id="KW-0614">Plasmid</keyword>
<proteinExistence type="predicted"/>
<dbReference type="PANTHER" id="PTHR37292">
    <property type="entry name" value="VNG6097C"/>
    <property type="match status" value="1"/>
</dbReference>
<dbReference type="Proteomes" id="UP000000787">
    <property type="component" value="Plasmid pHAU01"/>
</dbReference>